<evidence type="ECO:0000313" key="3">
    <source>
        <dbReference type="Proteomes" id="UP000192707"/>
    </source>
</evidence>
<dbReference type="PANTHER" id="PTHR33371:SF16">
    <property type="entry name" value="MCE-FAMILY PROTEIN MCE3F"/>
    <property type="match status" value="1"/>
</dbReference>
<sequence length="298" mass="31867">MFVASLGIRVGAPAKRTSLAMDVPDVNNITVDSNVLLRGVPVGKVTAVDATVSSATIHFYIEDQYPVPVDSDVRLDNLSALGETYIELEPRSTVGPLLRDGQRIAAEKIKQPPSISELATSVGRVLKQLDPQQLSRVIGEADTGLPDPGAVAPNLARSSMLLRNVTADFKGQGRALLDNFQSLLQNAEFVGPALAEAAPPIRDLAPPLRVIWNDALATVGLTLRPEGVADFSAFITRIQKFLDDRGADLRILGEATSENVKLIASSLRNFDTSQILANLLATLPEDGVVELHVAVPQK</sequence>
<organism evidence="2 3">
    <name type="scientific">Mycobacterium arosiense ATCC BAA-1401 = DSM 45069</name>
    <dbReference type="NCBI Taxonomy" id="1265311"/>
    <lineage>
        <taxon>Bacteria</taxon>
        <taxon>Bacillati</taxon>
        <taxon>Actinomycetota</taxon>
        <taxon>Actinomycetes</taxon>
        <taxon>Mycobacteriales</taxon>
        <taxon>Mycobacteriaceae</taxon>
        <taxon>Mycobacterium</taxon>
        <taxon>Mycobacterium avium complex (MAC)</taxon>
    </lineage>
</organism>
<evidence type="ECO:0000259" key="1">
    <source>
        <dbReference type="Pfam" id="PF02470"/>
    </source>
</evidence>
<gene>
    <name evidence="2" type="ORF">BST14_18685</name>
</gene>
<dbReference type="AlphaFoldDB" id="A0A1W9ZBW7"/>
<dbReference type="EMBL" id="MVHG01000053">
    <property type="protein sequence ID" value="ORA11443.1"/>
    <property type="molecule type" value="Genomic_DNA"/>
</dbReference>
<name>A0A1W9ZBW7_MYCAI</name>
<dbReference type="Proteomes" id="UP000192707">
    <property type="component" value="Unassembled WGS sequence"/>
</dbReference>
<dbReference type="OrthoDB" id="4371474at2"/>
<proteinExistence type="predicted"/>
<feature type="domain" description="Mce/MlaD" evidence="1">
    <location>
        <begin position="19"/>
        <end position="90"/>
    </location>
</feature>
<dbReference type="GO" id="GO:0005576">
    <property type="term" value="C:extracellular region"/>
    <property type="evidence" value="ECO:0007669"/>
    <property type="project" value="TreeGrafter"/>
</dbReference>
<accession>A0A1W9ZBW7</accession>
<dbReference type="InterPro" id="IPR003399">
    <property type="entry name" value="Mce/MlaD"/>
</dbReference>
<dbReference type="InterPro" id="IPR052336">
    <property type="entry name" value="MlaD_Phospholipid_Transporter"/>
</dbReference>
<dbReference type="Pfam" id="PF02470">
    <property type="entry name" value="MlaD"/>
    <property type="match status" value="1"/>
</dbReference>
<protein>
    <submittedName>
        <fullName evidence="2">Mammalian cell entry protein</fullName>
    </submittedName>
</protein>
<comment type="caution">
    <text evidence="2">The sequence shown here is derived from an EMBL/GenBank/DDBJ whole genome shotgun (WGS) entry which is preliminary data.</text>
</comment>
<evidence type="ECO:0000313" key="2">
    <source>
        <dbReference type="EMBL" id="ORA11443.1"/>
    </source>
</evidence>
<dbReference type="PANTHER" id="PTHR33371">
    <property type="entry name" value="INTERMEMBRANE PHOSPHOLIPID TRANSPORT SYSTEM BINDING PROTEIN MLAD-RELATED"/>
    <property type="match status" value="1"/>
</dbReference>
<keyword evidence="3" id="KW-1185">Reference proteome</keyword>
<reference evidence="2 3" key="1">
    <citation type="submission" date="2016-12" db="EMBL/GenBank/DDBJ databases">
        <title>The new phylogeny of genus Mycobacterium.</title>
        <authorList>
            <person name="Tortoli E."/>
            <person name="Trovato A."/>
            <person name="Cirillo D.M."/>
        </authorList>
    </citation>
    <scope>NUCLEOTIDE SEQUENCE [LARGE SCALE GENOMIC DNA]</scope>
    <source>
        <strain evidence="2 3">DSM 45069</strain>
    </source>
</reference>